<keyword evidence="2" id="KW-0240">DNA-directed RNA polymerase</keyword>
<dbReference type="Pfam" id="PF00309">
    <property type="entry name" value="Sigma54_AID"/>
    <property type="match status" value="1"/>
</dbReference>
<evidence type="ECO:0000256" key="1">
    <source>
        <dbReference type="ARBA" id="ARBA00008798"/>
    </source>
</evidence>
<dbReference type="PROSITE" id="PS00718">
    <property type="entry name" value="SIGMA54_2"/>
    <property type="match status" value="1"/>
</dbReference>
<evidence type="ECO:0000256" key="3">
    <source>
        <dbReference type="ARBA" id="ARBA00022679"/>
    </source>
</evidence>
<dbReference type="GO" id="GO:0000428">
    <property type="term" value="C:DNA-directed RNA polymerase complex"/>
    <property type="evidence" value="ECO:0007669"/>
    <property type="project" value="UniProtKB-KW"/>
</dbReference>
<reference evidence="11 12" key="1">
    <citation type="submission" date="2017-05" db="EMBL/GenBank/DDBJ databases">
        <title>Vagococcus spp. assemblies.</title>
        <authorList>
            <person name="Gulvik C.A."/>
        </authorList>
    </citation>
    <scope>NUCLEOTIDE SEQUENCE [LARGE SCALE GENOMIC DNA]</scope>
    <source>
        <strain evidence="11 12">CCUG 41755</strain>
    </source>
</reference>
<evidence type="ECO:0000256" key="5">
    <source>
        <dbReference type="ARBA" id="ARBA00023015"/>
    </source>
</evidence>
<dbReference type="GO" id="GO:0006352">
    <property type="term" value="P:DNA-templated transcription initiation"/>
    <property type="evidence" value="ECO:0007669"/>
    <property type="project" value="InterPro"/>
</dbReference>
<evidence type="ECO:0000259" key="10">
    <source>
        <dbReference type="Pfam" id="PF04963"/>
    </source>
</evidence>
<dbReference type="OrthoDB" id="9814402at2"/>
<dbReference type="NCBIfam" id="TIGR02395">
    <property type="entry name" value="rpoN_sigma"/>
    <property type="match status" value="1"/>
</dbReference>
<dbReference type="AlphaFoldDB" id="A0A430AB59"/>
<dbReference type="EMBL" id="NGJY01000001">
    <property type="protein sequence ID" value="RSU04489.1"/>
    <property type="molecule type" value="Genomic_DNA"/>
</dbReference>
<evidence type="ECO:0000259" key="9">
    <source>
        <dbReference type="Pfam" id="PF04552"/>
    </source>
</evidence>
<dbReference type="PANTHER" id="PTHR32248:SF4">
    <property type="entry name" value="RNA POLYMERASE SIGMA-54 FACTOR"/>
    <property type="match status" value="1"/>
</dbReference>
<keyword evidence="7" id="KW-0238">DNA-binding</keyword>
<dbReference type="Pfam" id="PF04963">
    <property type="entry name" value="Sigma54_CBD"/>
    <property type="match status" value="1"/>
</dbReference>
<keyword evidence="6" id="KW-0731">Sigma factor</keyword>
<dbReference type="PROSITE" id="PS00717">
    <property type="entry name" value="SIGMA54_1"/>
    <property type="match status" value="1"/>
</dbReference>
<dbReference type="Pfam" id="PF04552">
    <property type="entry name" value="Sigma54_DBD"/>
    <property type="match status" value="1"/>
</dbReference>
<name>A0A430AB59_9ENTE</name>
<dbReference type="Gene3D" id="1.10.10.60">
    <property type="entry name" value="Homeodomain-like"/>
    <property type="match status" value="1"/>
</dbReference>
<evidence type="ECO:0000313" key="11">
    <source>
        <dbReference type="EMBL" id="RSU04489.1"/>
    </source>
</evidence>
<dbReference type="InterPro" id="IPR038709">
    <property type="entry name" value="RpoN_core-bd_sf"/>
</dbReference>
<evidence type="ECO:0000256" key="7">
    <source>
        <dbReference type="ARBA" id="ARBA00023125"/>
    </source>
</evidence>
<evidence type="ECO:0000256" key="4">
    <source>
        <dbReference type="ARBA" id="ARBA00022695"/>
    </source>
</evidence>
<dbReference type="InterPro" id="IPR007634">
    <property type="entry name" value="RNA_pol_sigma_54_DNA-bd"/>
</dbReference>
<dbReference type="PANTHER" id="PTHR32248">
    <property type="entry name" value="RNA POLYMERASE SIGMA-54 FACTOR"/>
    <property type="match status" value="1"/>
</dbReference>
<dbReference type="InterPro" id="IPR007046">
    <property type="entry name" value="RNA_pol_sigma_54_core-bd"/>
</dbReference>
<sequence length="443" mass="50801">MKLSQGMTQKQSQTQKMAMTQQMQQSIQMLQYNSDELQHFLENKALENPLIDVVVEGDFYEQPIKTSSKVSNQTEETNYLNQIPDNTLSLFESLLEQIHLNYRDTPIRQTMIYLAEFIDVNGYLMIDLNDVASATGVSYIQVVDALTLLQQLDPPGIAARSLQECLLLQIERDNEAPNLAYLVIEEEFENFANRKWQIIAKKYEVSLAAIQEIYDFVQLLSPNPGAAYGETIQQYIRPDLIVKKIEDGLEVSSTRTAFPIVNFQQQYFDRMKQTGDQEVNTYLKEKKAEFEWIKKSVAQRGDTILKVGIEIVNRQRDFFLEEGKRLKPLMLKEIAQALNVHESTISRSVNGKYLETSFGIFELRSFFTTGLNDQRGGEDVSASDAKMLIDQLIKNENKAKPLSDQKLVDLLREEGIEISRRTVAKYRDALGIASSSKRKRFDD</sequence>
<evidence type="ECO:0000256" key="8">
    <source>
        <dbReference type="ARBA" id="ARBA00023163"/>
    </source>
</evidence>
<dbReference type="Proteomes" id="UP000287101">
    <property type="component" value="Unassembled WGS sequence"/>
</dbReference>
<dbReference type="PRINTS" id="PR00045">
    <property type="entry name" value="SIGMA54FCT"/>
</dbReference>
<organism evidence="11 12">
    <name type="scientific">Vagococcus fessus</name>
    <dbReference type="NCBI Taxonomy" id="120370"/>
    <lineage>
        <taxon>Bacteria</taxon>
        <taxon>Bacillati</taxon>
        <taxon>Bacillota</taxon>
        <taxon>Bacilli</taxon>
        <taxon>Lactobacillales</taxon>
        <taxon>Enterococcaceae</taxon>
        <taxon>Vagococcus</taxon>
    </lineage>
</organism>
<keyword evidence="3" id="KW-0808">Transferase</keyword>
<dbReference type="GO" id="GO:0001216">
    <property type="term" value="F:DNA-binding transcription activator activity"/>
    <property type="evidence" value="ECO:0007669"/>
    <property type="project" value="InterPro"/>
</dbReference>
<accession>A0A430AB59</accession>
<dbReference type="PIRSF" id="PIRSF000774">
    <property type="entry name" value="RpoN"/>
    <property type="match status" value="1"/>
</dbReference>
<comment type="caution">
    <text evidence="11">The sequence shown here is derived from an EMBL/GenBank/DDBJ whole genome shotgun (WGS) entry which is preliminary data.</text>
</comment>
<proteinExistence type="inferred from homology"/>
<protein>
    <submittedName>
        <fullName evidence="11">RNA polymerase factor sigma-54</fullName>
    </submittedName>
</protein>
<dbReference type="GO" id="GO:0016987">
    <property type="term" value="F:sigma factor activity"/>
    <property type="evidence" value="ECO:0007669"/>
    <property type="project" value="UniProtKB-KW"/>
</dbReference>
<feature type="domain" description="RNA polymerase sigma factor 54 core-binding" evidence="10">
    <location>
        <begin position="82"/>
        <end position="267"/>
    </location>
</feature>
<dbReference type="Gene3D" id="1.10.10.1330">
    <property type="entry name" value="RNA polymerase sigma-54 factor, core-binding domain"/>
    <property type="match status" value="1"/>
</dbReference>
<evidence type="ECO:0000313" key="12">
    <source>
        <dbReference type="Proteomes" id="UP000287101"/>
    </source>
</evidence>
<keyword evidence="4" id="KW-0548">Nucleotidyltransferase</keyword>
<dbReference type="PROSITE" id="PS50044">
    <property type="entry name" value="SIGMA54_3"/>
    <property type="match status" value="1"/>
</dbReference>
<feature type="domain" description="RNA polymerase sigma factor 54 DNA-binding" evidence="9">
    <location>
        <begin position="281"/>
        <end position="440"/>
    </location>
</feature>
<comment type="similarity">
    <text evidence="1">Belongs to the sigma-54 factor family.</text>
</comment>
<keyword evidence="12" id="KW-1185">Reference proteome</keyword>
<evidence type="ECO:0000256" key="6">
    <source>
        <dbReference type="ARBA" id="ARBA00023082"/>
    </source>
</evidence>
<dbReference type="InterPro" id="IPR000394">
    <property type="entry name" value="RNA_pol_sigma_54"/>
</dbReference>
<keyword evidence="8" id="KW-0804">Transcription</keyword>
<evidence type="ECO:0000256" key="2">
    <source>
        <dbReference type="ARBA" id="ARBA00022478"/>
    </source>
</evidence>
<keyword evidence="5" id="KW-0805">Transcription regulation</keyword>
<dbReference type="GO" id="GO:0016779">
    <property type="term" value="F:nucleotidyltransferase activity"/>
    <property type="evidence" value="ECO:0007669"/>
    <property type="project" value="UniProtKB-KW"/>
</dbReference>
<dbReference type="RefSeq" id="WP_126829801.1">
    <property type="nucleotide sequence ID" value="NZ_CBCRYB010000013.1"/>
</dbReference>
<dbReference type="GO" id="GO:0003677">
    <property type="term" value="F:DNA binding"/>
    <property type="evidence" value="ECO:0007669"/>
    <property type="project" value="UniProtKB-KW"/>
</dbReference>
<gene>
    <name evidence="11" type="ORF">CBF31_00270</name>
</gene>